<proteinExistence type="predicted"/>
<evidence type="ECO:0000256" key="1">
    <source>
        <dbReference type="SAM" id="Phobius"/>
    </source>
</evidence>
<gene>
    <name evidence="2" type="ORF">H9812_05550</name>
</gene>
<reference evidence="2" key="2">
    <citation type="submission" date="2021-04" db="EMBL/GenBank/DDBJ databases">
        <authorList>
            <person name="Gilroy R."/>
        </authorList>
    </citation>
    <scope>NUCLEOTIDE SEQUENCE</scope>
    <source>
        <strain evidence="2">CHK33-5263</strain>
    </source>
</reference>
<keyword evidence="1" id="KW-0472">Membrane</keyword>
<dbReference type="AlphaFoldDB" id="A0A9D2IW31"/>
<evidence type="ECO:0000313" key="2">
    <source>
        <dbReference type="EMBL" id="HIZ24915.1"/>
    </source>
</evidence>
<evidence type="ECO:0000313" key="3">
    <source>
        <dbReference type="Proteomes" id="UP000824044"/>
    </source>
</evidence>
<accession>A0A9D2IW31</accession>
<keyword evidence="1" id="KW-0812">Transmembrane</keyword>
<feature type="transmembrane region" description="Helical" evidence="1">
    <location>
        <begin position="12"/>
        <end position="36"/>
    </location>
</feature>
<sequence>MNWFLNLSVAEKVYFIIAIIASVLLVIQIIMMLFSLGGGGDFDMDDVFDGDVDTDSGLSFFTVKGLTAFFALGGWCGFAAQTGLGDNIWAPILIAVATGTVALLGVGFAMRGIARLQCSGNLVKKRLVGMTATVYVSIPGQRTGRGKITFTAQGQYMEIDAVTDGERIPVDSMVEITEYSDDFAVVTKKQTENQASQQ</sequence>
<dbReference type="EMBL" id="DXBS01000109">
    <property type="protein sequence ID" value="HIZ24915.1"/>
    <property type="molecule type" value="Genomic_DNA"/>
</dbReference>
<keyword evidence="1" id="KW-1133">Transmembrane helix</keyword>
<comment type="caution">
    <text evidence="2">The sequence shown here is derived from an EMBL/GenBank/DDBJ whole genome shotgun (WGS) entry which is preliminary data.</text>
</comment>
<reference evidence="2" key="1">
    <citation type="journal article" date="2021" name="PeerJ">
        <title>Extensive microbial diversity within the chicken gut microbiome revealed by metagenomics and culture.</title>
        <authorList>
            <person name="Gilroy R."/>
            <person name="Ravi A."/>
            <person name="Getino M."/>
            <person name="Pursley I."/>
            <person name="Horton D.L."/>
            <person name="Alikhan N.F."/>
            <person name="Baker D."/>
            <person name="Gharbi K."/>
            <person name="Hall N."/>
            <person name="Watson M."/>
            <person name="Adriaenssens E.M."/>
            <person name="Foster-Nyarko E."/>
            <person name="Jarju S."/>
            <person name="Secka A."/>
            <person name="Antonio M."/>
            <person name="Oren A."/>
            <person name="Chaudhuri R.R."/>
            <person name="La Ragione R."/>
            <person name="Hildebrand F."/>
            <person name="Pallen M.J."/>
        </authorList>
    </citation>
    <scope>NUCLEOTIDE SEQUENCE</scope>
    <source>
        <strain evidence="2">CHK33-5263</strain>
    </source>
</reference>
<organism evidence="2 3">
    <name type="scientific">Candidatus Gallimonas intestinigallinarum</name>
    <dbReference type="NCBI Taxonomy" id="2838604"/>
    <lineage>
        <taxon>Bacteria</taxon>
        <taxon>Bacillati</taxon>
        <taxon>Bacillota</taxon>
        <taxon>Clostridia</taxon>
        <taxon>Candidatus Gallimonas</taxon>
    </lineage>
</organism>
<evidence type="ECO:0008006" key="4">
    <source>
        <dbReference type="Google" id="ProtNLM"/>
    </source>
</evidence>
<name>A0A9D2IW31_9FIRM</name>
<dbReference type="InterPro" id="IPR012340">
    <property type="entry name" value="NA-bd_OB-fold"/>
</dbReference>
<dbReference type="Gene3D" id="2.40.50.140">
    <property type="entry name" value="Nucleic acid-binding proteins"/>
    <property type="match status" value="1"/>
</dbReference>
<feature type="transmembrane region" description="Helical" evidence="1">
    <location>
        <begin position="56"/>
        <end position="76"/>
    </location>
</feature>
<dbReference type="Proteomes" id="UP000824044">
    <property type="component" value="Unassembled WGS sequence"/>
</dbReference>
<feature type="transmembrane region" description="Helical" evidence="1">
    <location>
        <begin position="88"/>
        <end position="110"/>
    </location>
</feature>
<protein>
    <recommendedName>
        <fullName evidence="4">NfeD-like C-terminal domain-containing protein</fullName>
    </recommendedName>
</protein>